<dbReference type="RefSeq" id="WP_179242621.1">
    <property type="nucleotide sequence ID" value="NZ_CP058595.1"/>
</dbReference>
<dbReference type="Proteomes" id="UP000509302">
    <property type="component" value="Chromosome"/>
</dbReference>
<name>A0A7H9AS69_9FLAO</name>
<protein>
    <submittedName>
        <fullName evidence="2">Beta-lactamase family protein</fullName>
    </submittedName>
</protein>
<evidence type="ECO:0000313" key="3">
    <source>
        <dbReference type="Proteomes" id="UP000509302"/>
    </source>
</evidence>
<dbReference type="AlphaFoldDB" id="A0A7H9AS69"/>
<evidence type="ECO:0000259" key="1">
    <source>
        <dbReference type="Pfam" id="PF00144"/>
    </source>
</evidence>
<dbReference type="InterPro" id="IPR001466">
    <property type="entry name" value="Beta-lactam-related"/>
</dbReference>
<keyword evidence="3" id="KW-1185">Reference proteome</keyword>
<proteinExistence type="predicted"/>
<gene>
    <name evidence="2" type="ORF">HYG79_13610</name>
</gene>
<dbReference type="InterPro" id="IPR050491">
    <property type="entry name" value="AmpC-like"/>
</dbReference>
<dbReference type="Gene3D" id="3.40.710.10">
    <property type="entry name" value="DD-peptidase/beta-lactamase superfamily"/>
    <property type="match status" value="1"/>
</dbReference>
<dbReference type="SUPFAM" id="SSF56601">
    <property type="entry name" value="beta-lactamase/transpeptidase-like"/>
    <property type="match status" value="1"/>
</dbReference>
<sequence length="352" mass="39259">MKQKLKFLVATSLLATLSFGQGIHHKIDSILKTKQKEYPQVAISVGILIDGKEVYAAIGNTNRESDIPANEHSVFEIASITKALTGNLIANAANEGKIDLNGYIDDYLPEAIILNDTIKNRIKISDLASHQSGLPDIDFGKLIALNPQQPVKSVDKETINHLLSSCTELKDHGHYRYSTMGFILLGQILEESYGKTYDQIVKDKILDMLHMQHTYTKDFNVENLTTGYNPEGGTQEFFEWNIVAPAGLIKSNTHDMVSYLKAVLDEESRMGKASIMAERTLFKNTNIEIGLGINILRDGDTPIYAKTGDSMGQSSIMGYDREKQWGIIVLANERNSRLRSAVFNEIYESILK</sequence>
<dbReference type="KEGG" id="cagg:HYG79_13610"/>
<feature type="domain" description="Beta-lactamase-related" evidence="1">
    <location>
        <begin position="28"/>
        <end position="336"/>
    </location>
</feature>
<organism evidence="2 3">
    <name type="scientific">Costertonia aggregata</name>
    <dbReference type="NCBI Taxonomy" id="343403"/>
    <lineage>
        <taxon>Bacteria</taxon>
        <taxon>Pseudomonadati</taxon>
        <taxon>Bacteroidota</taxon>
        <taxon>Flavobacteriia</taxon>
        <taxon>Flavobacteriales</taxon>
        <taxon>Flavobacteriaceae</taxon>
        <taxon>Costertonia</taxon>
    </lineage>
</organism>
<dbReference type="EMBL" id="CP058595">
    <property type="protein sequence ID" value="QLG46341.1"/>
    <property type="molecule type" value="Genomic_DNA"/>
</dbReference>
<dbReference type="PANTHER" id="PTHR46825">
    <property type="entry name" value="D-ALANYL-D-ALANINE-CARBOXYPEPTIDASE/ENDOPEPTIDASE AMPH"/>
    <property type="match status" value="1"/>
</dbReference>
<reference evidence="2 3" key="1">
    <citation type="journal article" date="2006" name="Int. J. Syst. Evol. Microbiol.">
        <title>Costertonia aggregata gen. nov., sp. nov., a mesophilic marine bacterium of the family Flavobacteriaceae, isolated from a mature biofilm.</title>
        <authorList>
            <person name="Kwon K.K."/>
            <person name="Lee Y.K."/>
            <person name="Lee H.K."/>
        </authorList>
    </citation>
    <scope>NUCLEOTIDE SEQUENCE [LARGE SCALE GENOMIC DNA]</scope>
    <source>
        <strain evidence="2 3">KCCM 42265</strain>
    </source>
</reference>
<dbReference type="Pfam" id="PF00144">
    <property type="entry name" value="Beta-lactamase"/>
    <property type="match status" value="1"/>
</dbReference>
<dbReference type="InterPro" id="IPR012338">
    <property type="entry name" value="Beta-lactam/transpept-like"/>
</dbReference>
<evidence type="ECO:0000313" key="2">
    <source>
        <dbReference type="EMBL" id="QLG46341.1"/>
    </source>
</evidence>
<dbReference type="PANTHER" id="PTHR46825:SF9">
    <property type="entry name" value="BETA-LACTAMASE-RELATED DOMAIN-CONTAINING PROTEIN"/>
    <property type="match status" value="1"/>
</dbReference>
<accession>A0A7H9AS69</accession>